<proteinExistence type="predicted"/>
<sequence>MSEIGSVKIPPLEELCAKGVVEHFISQITKCSDCAEPKFIWRFLPLDRQIPPKMATMLLKELGERKILKCEHMTLFSKQFVNFYS</sequence>
<keyword evidence="2" id="KW-1185">Reference proteome</keyword>
<gene>
    <name evidence="1" type="ORF">WMSIL1_LOCUS10860</name>
</gene>
<dbReference type="Proteomes" id="UP000321570">
    <property type="component" value="Unassembled WGS sequence"/>
</dbReference>
<reference evidence="1 2" key="1">
    <citation type="submission" date="2019-07" db="EMBL/GenBank/DDBJ databases">
        <authorList>
            <person name="Jastrzebski P J."/>
            <person name="Paukszto L."/>
            <person name="Jastrzebski P J."/>
        </authorList>
    </citation>
    <scope>NUCLEOTIDE SEQUENCE [LARGE SCALE GENOMIC DNA]</scope>
    <source>
        <strain evidence="1 2">WMS-il1</strain>
    </source>
</reference>
<dbReference type="AlphaFoldDB" id="A0A564YYT6"/>
<name>A0A564YYT6_HYMDI</name>
<organism evidence="1 2">
    <name type="scientific">Hymenolepis diminuta</name>
    <name type="common">Rat tapeworm</name>
    <dbReference type="NCBI Taxonomy" id="6216"/>
    <lineage>
        <taxon>Eukaryota</taxon>
        <taxon>Metazoa</taxon>
        <taxon>Spiralia</taxon>
        <taxon>Lophotrochozoa</taxon>
        <taxon>Platyhelminthes</taxon>
        <taxon>Cestoda</taxon>
        <taxon>Eucestoda</taxon>
        <taxon>Cyclophyllidea</taxon>
        <taxon>Hymenolepididae</taxon>
        <taxon>Hymenolepis</taxon>
    </lineage>
</organism>
<protein>
    <submittedName>
        <fullName evidence="1">Uncharacterized protein</fullName>
    </submittedName>
</protein>
<evidence type="ECO:0000313" key="1">
    <source>
        <dbReference type="EMBL" id="VUZ52326.1"/>
    </source>
</evidence>
<dbReference type="EMBL" id="CABIJS010000488">
    <property type="protein sequence ID" value="VUZ52326.1"/>
    <property type="molecule type" value="Genomic_DNA"/>
</dbReference>
<evidence type="ECO:0000313" key="2">
    <source>
        <dbReference type="Proteomes" id="UP000321570"/>
    </source>
</evidence>
<feature type="non-terminal residue" evidence="1">
    <location>
        <position position="85"/>
    </location>
</feature>
<accession>A0A564YYT6</accession>